<dbReference type="OrthoDB" id="5462484at2"/>
<evidence type="ECO:0000256" key="3">
    <source>
        <dbReference type="ARBA" id="ARBA00022729"/>
    </source>
</evidence>
<dbReference type="EMBL" id="CP023067">
    <property type="protein sequence ID" value="ASY61926.1"/>
    <property type="molecule type" value="Genomic_DNA"/>
</dbReference>
<comment type="similarity">
    <text evidence="2">Belongs to the MipA/OmpV family.</text>
</comment>
<dbReference type="eggNOG" id="COG3713">
    <property type="taxonomic scope" value="Bacteria"/>
</dbReference>
<name>A0A249P7T7_9HYPH</name>
<keyword evidence="8" id="KW-1185">Reference proteome</keyword>
<dbReference type="KEGG" id="esj:SJ05684_c04600"/>
<keyword evidence="4" id="KW-0472">Membrane</keyword>
<proteinExistence type="inferred from homology"/>
<dbReference type="PROSITE" id="PS51257">
    <property type="entry name" value="PROKAR_LIPOPROTEIN"/>
    <property type="match status" value="1"/>
</dbReference>
<evidence type="ECO:0000256" key="2">
    <source>
        <dbReference type="ARBA" id="ARBA00005722"/>
    </source>
</evidence>
<organism evidence="7 8">
    <name type="scientific">Sinorhizobium sojae CCBAU 05684</name>
    <dbReference type="NCBI Taxonomy" id="716928"/>
    <lineage>
        <taxon>Bacteria</taxon>
        <taxon>Pseudomonadati</taxon>
        <taxon>Pseudomonadota</taxon>
        <taxon>Alphaproteobacteria</taxon>
        <taxon>Hyphomicrobiales</taxon>
        <taxon>Rhizobiaceae</taxon>
        <taxon>Sinorhizobium/Ensifer group</taxon>
        <taxon>Sinorhizobium</taxon>
    </lineage>
</organism>
<evidence type="ECO:0000256" key="5">
    <source>
        <dbReference type="ARBA" id="ARBA00023237"/>
    </source>
</evidence>
<protein>
    <submittedName>
        <fullName evidence="7">Putative MipA family outer membrane scaffold protein</fullName>
    </submittedName>
</protein>
<dbReference type="InterPro" id="IPR010583">
    <property type="entry name" value="MipA"/>
</dbReference>
<accession>A0A249P7T7</accession>
<dbReference type="RefSeq" id="WP_034852178.1">
    <property type="nucleotide sequence ID" value="NZ_AJQT01000017.1"/>
</dbReference>
<dbReference type="Pfam" id="PF06629">
    <property type="entry name" value="MipA"/>
    <property type="match status" value="1"/>
</dbReference>
<evidence type="ECO:0000256" key="1">
    <source>
        <dbReference type="ARBA" id="ARBA00004442"/>
    </source>
</evidence>
<comment type="subcellular location">
    <subcellularLocation>
        <location evidence="1">Cell outer membrane</location>
    </subcellularLocation>
</comment>
<feature type="chain" id="PRO_5013304139" evidence="6">
    <location>
        <begin position="23"/>
        <end position="268"/>
    </location>
</feature>
<sequence length="268" mass="28904">MRIPIAFLLTGAFLLPASSACAEDGRYFWSGDWYLKIGATGFLGPKYEGAPKRMLQAAPLVSLGKAGSTVRFSSRNDNMSYAFFDQGSFRAGVTGKLIFRRDEDTSSDLEGLEPVKFGGELGGFAEVYPTDWMRVRAEVRHGVRSHHGVAADVAADAFADVSSNVRISGGPRLTAATRDYFDAYYGVNATESAASGLSTYEPYGGLHSVGLGAAITWAATDRLETIAYAEYRRLMGAAADSSLVRERGSRNQLLVGLGATYRFDFTLP</sequence>
<feature type="signal peptide" evidence="6">
    <location>
        <begin position="1"/>
        <end position="22"/>
    </location>
</feature>
<dbReference type="GO" id="GO:0009279">
    <property type="term" value="C:cell outer membrane"/>
    <property type="evidence" value="ECO:0007669"/>
    <property type="project" value="UniProtKB-SubCell"/>
</dbReference>
<gene>
    <name evidence="7" type="ORF">SJ05684_c04600</name>
</gene>
<evidence type="ECO:0000313" key="7">
    <source>
        <dbReference type="EMBL" id="ASY61926.1"/>
    </source>
</evidence>
<evidence type="ECO:0000313" key="8">
    <source>
        <dbReference type="Proteomes" id="UP000217211"/>
    </source>
</evidence>
<evidence type="ECO:0000256" key="4">
    <source>
        <dbReference type="ARBA" id="ARBA00023136"/>
    </source>
</evidence>
<dbReference type="AlphaFoldDB" id="A0A249P7T7"/>
<dbReference type="PANTHER" id="PTHR38776">
    <property type="entry name" value="MLTA-INTERACTING PROTEIN-RELATED"/>
    <property type="match status" value="1"/>
</dbReference>
<evidence type="ECO:0000256" key="6">
    <source>
        <dbReference type="SAM" id="SignalP"/>
    </source>
</evidence>
<keyword evidence="3 6" id="KW-0732">Signal</keyword>
<reference evidence="7 8" key="1">
    <citation type="submission" date="2017-08" db="EMBL/GenBank/DDBJ databases">
        <title>Multipartite genome sequences of Sinorhizobium species nodulating soybeans.</title>
        <authorList>
            <person name="Tian C.F."/>
        </authorList>
    </citation>
    <scope>NUCLEOTIDE SEQUENCE [LARGE SCALE GENOMIC DNA]</scope>
    <source>
        <strain evidence="7 8">CCBAU 05684</strain>
    </source>
</reference>
<dbReference type="PANTHER" id="PTHR38776:SF1">
    <property type="entry name" value="MLTA-INTERACTING PROTEIN-RELATED"/>
    <property type="match status" value="1"/>
</dbReference>
<dbReference type="STRING" id="716928.GCA_000261485_00868"/>
<dbReference type="Proteomes" id="UP000217211">
    <property type="component" value="Chromosome"/>
</dbReference>
<keyword evidence="5" id="KW-0998">Cell outer membrane</keyword>